<reference evidence="3" key="1">
    <citation type="submission" date="2016-05" db="EMBL/GenBank/DDBJ databases">
        <authorList>
            <person name="Lavstsen T."/>
            <person name="Jespersen J.S."/>
        </authorList>
    </citation>
    <scope>NUCLEOTIDE SEQUENCE</scope>
    <source>
        <strain evidence="3">PFRJS10</strain>
    </source>
</reference>
<evidence type="ECO:0000256" key="2">
    <source>
        <dbReference type="SAM" id="Phobius"/>
    </source>
</evidence>
<evidence type="ECO:0000256" key="1">
    <source>
        <dbReference type="SAM" id="MobiDB-lite"/>
    </source>
</evidence>
<name>A0A2C7ATR8_9ACTN</name>
<keyword evidence="2" id="KW-1133">Transmembrane helix</keyword>
<protein>
    <recommendedName>
        <fullName evidence="4">Septum formation initiator</fullName>
    </recommendedName>
</protein>
<keyword evidence="2" id="KW-0812">Transmembrane</keyword>
<evidence type="ECO:0008006" key="4">
    <source>
        <dbReference type="Google" id="ProtNLM"/>
    </source>
</evidence>
<feature type="compositionally biased region" description="Pro residues" evidence="1">
    <location>
        <begin position="150"/>
        <end position="160"/>
    </location>
</feature>
<feature type="region of interest" description="Disordered" evidence="1">
    <location>
        <begin position="119"/>
        <end position="176"/>
    </location>
</feature>
<dbReference type="AlphaFoldDB" id="A0A2C7ATR8"/>
<organism evidence="3">
    <name type="scientific">Propionibacterium freudenreichii</name>
    <dbReference type="NCBI Taxonomy" id="1744"/>
    <lineage>
        <taxon>Bacteria</taxon>
        <taxon>Bacillati</taxon>
        <taxon>Actinomycetota</taxon>
        <taxon>Actinomycetes</taxon>
        <taxon>Propionibacteriales</taxon>
        <taxon>Propionibacteriaceae</taxon>
        <taxon>Propionibacterium</taxon>
    </lineage>
</organism>
<dbReference type="EMBL" id="LT576035">
    <property type="protein sequence ID" value="SBN38334.1"/>
    <property type="molecule type" value="Genomic_DNA"/>
</dbReference>
<sequence length="176" mass="18135">MKKLLGAVRTSINAAREKAGAATSGRRRISGIPFILALVMLLGVGMVGVLLFNTRIQDQQRQLDELQASAQRLDYHEAALEQSVDQLGTTDTLGAKAANLGMVPNPNPLVIQMPQGSVNGKPQAADGTAMPGIAVPSTISSATPTYRPASPTPTPTPTPTPGAATGTPTASPTEGR</sequence>
<keyword evidence="2" id="KW-0472">Membrane</keyword>
<gene>
    <name evidence="3" type="ORF">PFR_JS10_691</name>
</gene>
<proteinExistence type="predicted"/>
<feature type="compositionally biased region" description="Low complexity" evidence="1">
    <location>
        <begin position="161"/>
        <end position="176"/>
    </location>
</feature>
<accession>A0A2C7ATR8</accession>
<feature type="transmembrane region" description="Helical" evidence="2">
    <location>
        <begin position="31"/>
        <end position="52"/>
    </location>
</feature>
<feature type="compositionally biased region" description="Low complexity" evidence="1">
    <location>
        <begin position="140"/>
        <end position="149"/>
    </location>
</feature>
<evidence type="ECO:0000313" key="3">
    <source>
        <dbReference type="EMBL" id="SBN38334.1"/>
    </source>
</evidence>
<dbReference type="RefSeq" id="WP_063493774.1">
    <property type="nucleotide sequence ID" value="NZ_JBJDUN010000002.1"/>
</dbReference>